<reference evidence="1" key="1">
    <citation type="journal article" date="2020" name="Stud. Mycol.">
        <title>101 Dothideomycetes genomes: a test case for predicting lifestyles and emergence of pathogens.</title>
        <authorList>
            <person name="Haridas S."/>
            <person name="Albert R."/>
            <person name="Binder M."/>
            <person name="Bloem J."/>
            <person name="Labutti K."/>
            <person name="Salamov A."/>
            <person name="Andreopoulos B."/>
            <person name="Baker S."/>
            <person name="Barry K."/>
            <person name="Bills G."/>
            <person name="Bluhm B."/>
            <person name="Cannon C."/>
            <person name="Castanera R."/>
            <person name="Culley D."/>
            <person name="Daum C."/>
            <person name="Ezra D."/>
            <person name="Gonzalez J."/>
            <person name="Henrissat B."/>
            <person name="Kuo A."/>
            <person name="Liang C."/>
            <person name="Lipzen A."/>
            <person name="Lutzoni F."/>
            <person name="Magnuson J."/>
            <person name="Mondo S."/>
            <person name="Nolan M."/>
            <person name="Ohm R."/>
            <person name="Pangilinan J."/>
            <person name="Park H.-J."/>
            <person name="Ramirez L."/>
            <person name="Alfaro M."/>
            <person name="Sun H."/>
            <person name="Tritt A."/>
            <person name="Yoshinaga Y."/>
            <person name="Zwiers L.-H."/>
            <person name="Turgeon B."/>
            <person name="Goodwin S."/>
            <person name="Spatafora J."/>
            <person name="Crous P."/>
            <person name="Grigoriev I."/>
        </authorList>
    </citation>
    <scope>NUCLEOTIDE SEQUENCE</scope>
    <source>
        <strain evidence="1">CBS 101060</strain>
    </source>
</reference>
<name>A0A9P4S1P8_9PEZI</name>
<organism evidence="1 2">
    <name type="scientific">Patellaria atrata CBS 101060</name>
    <dbReference type="NCBI Taxonomy" id="1346257"/>
    <lineage>
        <taxon>Eukaryota</taxon>
        <taxon>Fungi</taxon>
        <taxon>Dikarya</taxon>
        <taxon>Ascomycota</taxon>
        <taxon>Pezizomycotina</taxon>
        <taxon>Dothideomycetes</taxon>
        <taxon>Dothideomycetes incertae sedis</taxon>
        <taxon>Patellariales</taxon>
        <taxon>Patellariaceae</taxon>
        <taxon>Patellaria</taxon>
    </lineage>
</organism>
<evidence type="ECO:0000313" key="1">
    <source>
        <dbReference type="EMBL" id="KAF2834534.1"/>
    </source>
</evidence>
<protein>
    <submittedName>
        <fullName evidence="1">Uncharacterized protein</fullName>
    </submittedName>
</protein>
<sequence length="246" mass="28739">MEKVQVKKTQNTDLSNFSRTPISLSNLDIWLTNSFSDALKEGSAPEINLIFIRSSEFNLQEETNDIRTSRVLSTEARGALISILAALKIRRYTLEARSSFWFNKLPEERSHLPYQQFQFEAPVAYEVSFRYFSLYWRYFPQSGSTIGILLDQARDLTIALKVFKQLQTHIEDITQPLLLHMLAHNAVRTVVNEWYLQQTKKLLNEQIPMYRRLWIDNEEKDELNYSFLSAKTDFILLFVVLGNCIG</sequence>
<dbReference type="Proteomes" id="UP000799429">
    <property type="component" value="Unassembled WGS sequence"/>
</dbReference>
<dbReference type="EMBL" id="MU006117">
    <property type="protein sequence ID" value="KAF2834534.1"/>
    <property type="molecule type" value="Genomic_DNA"/>
</dbReference>
<accession>A0A9P4S1P8</accession>
<evidence type="ECO:0000313" key="2">
    <source>
        <dbReference type="Proteomes" id="UP000799429"/>
    </source>
</evidence>
<gene>
    <name evidence="1" type="ORF">M501DRAFT_520316</name>
</gene>
<proteinExistence type="predicted"/>
<keyword evidence="2" id="KW-1185">Reference proteome</keyword>
<dbReference type="AlphaFoldDB" id="A0A9P4S1P8"/>
<comment type="caution">
    <text evidence="1">The sequence shown here is derived from an EMBL/GenBank/DDBJ whole genome shotgun (WGS) entry which is preliminary data.</text>
</comment>